<proteinExistence type="predicted"/>
<accession>A0A2Z7AN86</accession>
<organism evidence="1 2">
    <name type="scientific">Dorcoceras hygrometricum</name>
    <dbReference type="NCBI Taxonomy" id="472368"/>
    <lineage>
        <taxon>Eukaryota</taxon>
        <taxon>Viridiplantae</taxon>
        <taxon>Streptophyta</taxon>
        <taxon>Embryophyta</taxon>
        <taxon>Tracheophyta</taxon>
        <taxon>Spermatophyta</taxon>
        <taxon>Magnoliopsida</taxon>
        <taxon>eudicotyledons</taxon>
        <taxon>Gunneridae</taxon>
        <taxon>Pentapetalae</taxon>
        <taxon>asterids</taxon>
        <taxon>lamiids</taxon>
        <taxon>Lamiales</taxon>
        <taxon>Gesneriaceae</taxon>
        <taxon>Didymocarpoideae</taxon>
        <taxon>Trichosporeae</taxon>
        <taxon>Loxocarpinae</taxon>
        <taxon>Dorcoceras</taxon>
    </lineage>
</organism>
<dbReference type="Proteomes" id="UP000250235">
    <property type="component" value="Unassembled WGS sequence"/>
</dbReference>
<reference evidence="1 2" key="1">
    <citation type="journal article" date="2015" name="Proc. Natl. Acad. Sci. U.S.A.">
        <title>The resurrection genome of Boea hygrometrica: A blueprint for survival of dehydration.</title>
        <authorList>
            <person name="Xiao L."/>
            <person name="Yang G."/>
            <person name="Zhang L."/>
            <person name="Yang X."/>
            <person name="Zhao S."/>
            <person name="Ji Z."/>
            <person name="Zhou Q."/>
            <person name="Hu M."/>
            <person name="Wang Y."/>
            <person name="Chen M."/>
            <person name="Xu Y."/>
            <person name="Jin H."/>
            <person name="Xiao X."/>
            <person name="Hu G."/>
            <person name="Bao F."/>
            <person name="Hu Y."/>
            <person name="Wan P."/>
            <person name="Li L."/>
            <person name="Deng X."/>
            <person name="Kuang T."/>
            <person name="Xiang C."/>
            <person name="Zhu J.K."/>
            <person name="Oliver M.J."/>
            <person name="He Y."/>
        </authorList>
    </citation>
    <scope>NUCLEOTIDE SEQUENCE [LARGE SCALE GENOMIC DNA]</scope>
    <source>
        <strain evidence="2">cv. XS01</strain>
    </source>
</reference>
<evidence type="ECO:0000313" key="1">
    <source>
        <dbReference type="EMBL" id="KZV20689.1"/>
    </source>
</evidence>
<sequence>MSTSHNKIPMFSKEEYDDWNIRMQAHLAAQDDDMWFFITYGPMMIMKAYTTIAITAGGAQWIEKTRFEYTT</sequence>
<dbReference type="AlphaFoldDB" id="A0A2Z7AN86"/>
<dbReference type="EMBL" id="KV015578">
    <property type="protein sequence ID" value="KZV20689.1"/>
    <property type="molecule type" value="Genomic_DNA"/>
</dbReference>
<gene>
    <name evidence="1" type="ORF">F511_09666</name>
</gene>
<dbReference type="OrthoDB" id="1301741at2759"/>
<name>A0A2Z7AN86_9LAMI</name>
<keyword evidence="2" id="KW-1185">Reference proteome</keyword>
<protein>
    <submittedName>
        <fullName evidence="1">Uncharacterized protein</fullName>
    </submittedName>
</protein>
<evidence type="ECO:0000313" key="2">
    <source>
        <dbReference type="Proteomes" id="UP000250235"/>
    </source>
</evidence>